<organism evidence="2 3">
    <name type="scientific">Brevibacterium ravenspurgense</name>
    <dbReference type="NCBI Taxonomy" id="479117"/>
    <lineage>
        <taxon>Bacteria</taxon>
        <taxon>Bacillati</taxon>
        <taxon>Actinomycetota</taxon>
        <taxon>Actinomycetes</taxon>
        <taxon>Micrococcales</taxon>
        <taxon>Brevibacteriaceae</taxon>
        <taxon>Brevibacterium</taxon>
    </lineage>
</organism>
<dbReference type="PATRIC" id="fig|479117.4.peg.1557"/>
<dbReference type="PANTHER" id="PTHR47561">
    <property type="entry name" value="POLYSACCHARIDE DEACETYLASE FAMILY PROTEIN (AFU_ORTHOLOGUE AFUA_6G05030)"/>
    <property type="match status" value="1"/>
</dbReference>
<dbReference type="PROSITE" id="PS51677">
    <property type="entry name" value="NODB"/>
    <property type="match status" value="1"/>
</dbReference>
<dbReference type="Proteomes" id="UP000243589">
    <property type="component" value="Unassembled WGS sequence"/>
</dbReference>
<feature type="domain" description="NodB homology" evidence="1">
    <location>
        <begin position="30"/>
        <end position="277"/>
    </location>
</feature>
<dbReference type="InterPro" id="IPR011330">
    <property type="entry name" value="Glyco_hydro/deAcase_b/a-brl"/>
</dbReference>
<comment type="caution">
    <text evidence="2">The sequence shown here is derived from an EMBL/GenBank/DDBJ whole genome shotgun (WGS) entry which is preliminary data.</text>
</comment>
<dbReference type="Pfam" id="PF01522">
    <property type="entry name" value="Polysacc_deac_1"/>
    <property type="match status" value="1"/>
</dbReference>
<dbReference type="CDD" id="cd10938">
    <property type="entry name" value="CE4_HpPgdA_like"/>
    <property type="match status" value="1"/>
</dbReference>
<accession>A0A150H8U7</accession>
<evidence type="ECO:0000313" key="3">
    <source>
        <dbReference type="Proteomes" id="UP000243589"/>
    </source>
</evidence>
<dbReference type="RefSeq" id="WP_062022048.1">
    <property type="nucleotide sequence ID" value="NZ_LQQC01000010.1"/>
</dbReference>
<dbReference type="PANTHER" id="PTHR47561:SF1">
    <property type="entry name" value="POLYSACCHARIDE DEACETYLASE FAMILY PROTEIN (AFU_ORTHOLOGUE AFUA_6G05030)"/>
    <property type="match status" value="1"/>
</dbReference>
<dbReference type="InterPro" id="IPR037950">
    <property type="entry name" value="PgdA-like"/>
</dbReference>
<sequence length="301" mass="34523">MAKKDILVSFGIDIDAVSGWLGSYGGQDSPNDIQRGIYAGEIGVPRLLKMLTKRELPATWFVPGHSAETFPEQVKMIVDAGHEIGAHGYSHENPVDMTAQQERDVMERSLEVLSKLSGKQPKGYVAPWWEMSARTADLLLEFGFDYDHSQSHGDFVPYYARTGEKWTKIDYSKQASEWMVPMEYGTTVNLVEIPANWYVDDLPPMMFIKGSPNSHGFVNPRSIEELWKDQFDWVYRELDYAIFPITIHPDVAGRPQVLLMLERLIDYIGGHDGVRFVDMQTMATDFRERYPYDSDERPPMW</sequence>
<evidence type="ECO:0000259" key="1">
    <source>
        <dbReference type="PROSITE" id="PS51677"/>
    </source>
</evidence>
<evidence type="ECO:0000313" key="2">
    <source>
        <dbReference type="EMBL" id="KXZ58522.1"/>
    </source>
</evidence>
<dbReference type="GO" id="GO:0005975">
    <property type="term" value="P:carbohydrate metabolic process"/>
    <property type="evidence" value="ECO:0007669"/>
    <property type="project" value="InterPro"/>
</dbReference>
<proteinExistence type="predicted"/>
<gene>
    <name evidence="2" type="primary">pgdA</name>
    <name evidence="2" type="ORF">Bravens_01571</name>
</gene>
<dbReference type="Gene3D" id="3.20.20.370">
    <property type="entry name" value="Glycoside hydrolase/deacetylase"/>
    <property type="match status" value="1"/>
</dbReference>
<keyword evidence="2" id="KW-0378">Hydrolase</keyword>
<dbReference type="SUPFAM" id="SSF88713">
    <property type="entry name" value="Glycoside hydrolase/deacetylase"/>
    <property type="match status" value="1"/>
</dbReference>
<name>A0A150H8U7_9MICO</name>
<dbReference type="EMBL" id="LQQC01000010">
    <property type="protein sequence ID" value="KXZ58522.1"/>
    <property type="molecule type" value="Genomic_DNA"/>
</dbReference>
<dbReference type="AlphaFoldDB" id="A0A150H8U7"/>
<dbReference type="EC" id="3.5.1.-" evidence="2"/>
<dbReference type="GO" id="GO:0016810">
    <property type="term" value="F:hydrolase activity, acting on carbon-nitrogen (but not peptide) bonds"/>
    <property type="evidence" value="ECO:0007669"/>
    <property type="project" value="InterPro"/>
</dbReference>
<reference evidence="2 3" key="1">
    <citation type="submission" date="2016-01" db="EMBL/GenBank/DDBJ databases">
        <title>Use of Whole Genome Sequencing to ascertain that Brevibacterium massiliense (Roux, Raoult 2009) is a later heterotypic synonym of Brevibacterium ravenspurgense (Mages 2008).</title>
        <authorList>
            <person name="Bernier A.-M."/>
            <person name="Burdz T."/>
            <person name="Huynh C."/>
            <person name="Pachecho A.L."/>
            <person name="Wiebe D."/>
            <person name="Bonner C."/>
            <person name="Bernard K."/>
        </authorList>
    </citation>
    <scope>NUCLEOTIDE SEQUENCE [LARGE SCALE GENOMIC DNA]</scope>
    <source>
        <strain evidence="2 3">CCUG56047</strain>
    </source>
</reference>
<protein>
    <submittedName>
        <fullName evidence="2">Peptidoglycan deacetylase</fullName>
        <ecNumber evidence="2">3.5.1.-</ecNumber>
    </submittedName>
</protein>
<keyword evidence="3" id="KW-1185">Reference proteome</keyword>
<dbReference type="InterPro" id="IPR002509">
    <property type="entry name" value="NODB_dom"/>
</dbReference>